<name>A0A645DWH1_9ZZZZ</name>
<organism evidence="1">
    <name type="scientific">bioreactor metagenome</name>
    <dbReference type="NCBI Taxonomy" id="1076179"/>
    <lineage>
        <taxon>unclassified sequences</taxon>
        <taxon>metagenomes</taxon>
        <taxon>ecological metagenomes</taxon>
    </lineage>
</organism>
<evidence type="ECO:0000313" key="1">
    <source>
        <dbReference type="EMBL" id="MPM92953.1"/>
    </source>
</evidence>
<reference evidence="1" key="1">
    <citation type="submission" date="2019-08" db="EMBL/GenBank/DDBJ databases">
        <authorList>
            <person name="Kucharzyk K."/>
            <person name="Murdoch R.W."/>
            <person name="Higgins S."/>
            <person name="Loffler F."/>
        </authorList>
    </citation>
    <scope>NUCLEOTIDE SEQUENCE</scope>
</reference>
<protein>
    <submittedName>
        <fullName evidence="1">Uncharacterized protein</fullName>
    </submittedName>
</protein>
<gene>
    <name evidence="1" type="ORF">SDC9_140089</name>
</gene>
<dbReference type="AlphaFoldDB" id="A0A645DWH1"/>
<accession>A0A645DWH1</accession>
<sequence length="235" mass="26498">MYNLDNIPGLPIPTAMDIKNSGSYTPVEENKAKYEGEHNRYWNWFGTYTAMARRIEGTSKQVFKGFRTPVYSETFDLSSNNRLACLRPVYRITPHAAVISGNNIDLGEKVLPFQYSYSIDLNYADDPAKVEVLLDTDVIDTYNITEPISDKAVNLADRWEAMGYGPHKITIRVTDEEFESARVVTFKKSADRPGLLPEAPSIGEVSETIDQLSDYTGYLTMEVAGKFQEVIKSLK</sequence>
<proteinExistence type="predicted"/>
<dbReference type="EMBL" id="VSSQ01039824">
    <property type="protein sequence ID" value="MPM92953.1"/>
    <property type="molecule type" value="Genomic_DNA"/>
</dbReference>
<comment type="caution">
    <text evidence="1">The sequence shown here is derived from an EMBL/GenBank/DDBJ whole genome shotgun (WGS) entry which is preliminary data.</text>
</comment>